<feature type="domain" description="Archaeal glycosylation protein B peripheral" evidence="1">
    <location>
        <begin position="25"/>
        <end position="118"/>
    </location>
</feature>
<reference evidence="2" key="1">
    <citation type="journal article" date="2014" name="Front. Microbiol.">
        <title>High frequency of phylogenetically diverse reductive dehalogenase-homologous genes in deep subseafloor sedimentary metagenomes.</title>
        <authorList>
            <person name="Kawai M."/>
            <person name="Futagami T."/>
            <person name="Toyoda A."/>
            <person name="Takaki Y."/>
            <person name="Nishi S."/>
            <person name="Hori S."/>
            <person name="Arai W."/>
            <person name="Tsubouchi T."/>
            <person name="Morono Y."/>
            <person name="Uchiyama I."/>
            <person name="Ito T."/>
            <person name="Fujiyama A."/>
            <person name="Inagaki F."/>
            <person name="Takami H."/>
        </authorList>
    </citation>
    <scope>NUCLEOTIDE SEQUENCE</scope>
    <source>
        <strain evidence="2">Expedition CK06-06</strain>
    </source>
</reference>
<dbReference type="InterPro" id="IPR041154">
    <property type="entry name" value="AglB_P1"/>
</dbReference>
<gene>
    <name evidence="2" type="ORF">S01H4_64752</name>
</gene>
<dbReference type="AlphaFoldDB" id="X1CXV1"/>
<feature type="non-terminal residue" evidence="2">
    <location>
        <position position="1"/>
    </location>
</feature>
<organism evidence="2">
    <name type="scientific">marine sediment metagenome</name>
    <dbReference type="NCBI Taxonomy" id="412755"/>
    <lineage>
        <taxon>unclassified sequences</taxon>
        <taxon>metagenomes</taxon>
        <taxon>ecological metagenomes</taxon>
    </lineage>
</organism>
<proteinExistence type="predicted"/>
<dbReference type="EMBL" id="BART01039375">
    <property type="protein sequence ID" value="GAH13331.1"/>
    <property type="molecule type" value="Genomic_DNA"/>
</dbReference>
<dbReference type="Pfam" id="PF18079">
    <property type="entry name" value="AglB_L1"/>
    <property type="match status" value="1"/>
</dbReference>
<feature type="non-terminal residue" evidence="2">
    <location>
        <position position="122"/>
    </location>
</feature>
<comment type="caution">
    <text evidence="2">The sequence shown here is derived from an EMBL/GenBank/DDBJ whole genome shotgun (WGS) entry which is preliminary data.</text>
</comment>
<sequence length="122" mass="13519">RTAISPSEDPEDDIKAVKIFEYVKGAKITGKAKSGKEVTLSAEIETNQGRKFIYKKSAEITKDGNFEFVVPYSTFGEEGRLPGQTQFAVFAQPYKLKIGNKEIEINVSEEDILEGKQIKVSG</sequence>
<evidence type="ECO:0000313" key="2">
    <source>
        <dbReference type="EMBL" id="GAH13331.1"/>
    </source>
</evidence>
<name>X1CXV1_9ZZZZ</name>
<dbReference type="Gene3D" id="2.60.40.3390">
    <property type="match status" value="1"/>
</dbReference>
<evidence type="ECO:0000259" key="1">
    <source>
        <dbReference type="Pfam" id="PF18079"/>
    </source>
</evidence>
<accession>X1CXV1</accession>
<protein>
    <recommendedName>
        <fullName evidence="1">Archaeal glycosylation protein B peripheral domain-containing protein</fullName>
    </recommendedName>
</protein>